<reference evidence="2 3" key="1">
    <citation type="submission" date="2019-11" db="EMBL/GenBank/DDBJ databases">
        <title>Novel species isolated from a subtropical stream in China.</title>
        <authorList>
            <person name="Lu H."/>
        </authorList>
    </citation>
    <scope>NUCLEOTIDE SEQUENCE [LARGE SCALE GENOMIC DNA]</scope>
    <source>
        <strain evidence="2 3">FT80W</strain>
    </source>
</reference>
<name>A0A6I2KU95_9BURK</name>
<keyword evidence="1" id="KW-0472">Membrane</keyword>
<organism evidence="2 3">
    <name type="scientific">Duganella guangzhouensis</name>
    <dbReference type="NCBI Taxonomy" id="2666084"/>
    <lineage>
        <taxon>Bacteria</taxon>
        <taxon>Pseudomonadati</taxon>
        <taxon>Pseudomonadota</taxon>
        <taxon>Betaproteobacteria</taxon>
        <taxon>Burkholderiales</taxon>
        <taxon>Oxalobacteraceae</taxon>
        <taxon>Telluria group</taxon>
        <taxon>Duganella</taxon>
    </lineage>
</organism>
<evidence type="ECO:0000313" key="2">
    <source>
        <dbReference type="EMBL" id="MRW89022.1"/>
    </source>
</evidence>
<proteinExistence type="predicted"/>
<feature type="transmembrane region" description="Helical" evidence="1">
    <location>
        <begin position="80"/>
        <end position="101"/>
    </location>
</feature>
<dbReference type="EMBL" id="WKJK01000002">
    <property type="protein sequence ID" value="MRW89022.1"/>
    <property type="molecule type" value="Genomic_DNA"/>
</dbReference>
<dbReference type="AlphaFoldDB" id="A0A6I2KU95"/>
<dbReference type="Proteomes" id="UP000433309">
    <property type="component" value="Unassembled WGS sequence"/>
</dbReference>
<comment type="caution">
    <text evidence="2">The sequence shown here is derived from an EMBL/GenBank/DDBJ whole genome shotgun (WGS) entry which is preliminary data.</text>
</comment>
<accession>A0A6I2KU95</accession>
<feature type="transmembrane region" description="Helical" evidence="1">
    <location>
        <begin position="25"/>
        <end position="45"/>
    </location>
</feature>
<dbReference type="RefSeq" id="WP_154373136.1">
    <property type="nucleotide sequence ID" value="NZ_WKJK01000002.1"/>
</dbReference>
<evidence type="ECO:0000256" key="1">
    <source>
        <dbReference type="SAM" id="Phobius"/>
    </source>
</evidence>
<keyword evidence="1" id="KW-1133">Transmembrane helix</keyword>
<gene>
    <name evidence="2" type="ORF">GJ699_03400</name>
</gene>
<keyword evidence="1" id="KW-0812">Transmembrane</keyword>
<protein>
    <submittedName>
        <fullName evidence="2">Uncharacterized protein</fullName>
    </submittedName>
</protein>
<sequence>MNGLVLWILSAIAAGMSWVFLLPDAWFIPAFLAAILATLIFGFIANLGVKDDRPVKPIVSLVASFLSVPSRPLAKVPEGWALQCFFVCVAFVLSLGLSVVLRANISL</sequence>
<evidence type="ECO:0000313" key="3">
    <source>
        <dbReference type="Proteomes" id="UP000433309"/>
    </source>
</evidence>
<keyword evidence="3" id="KW-1185">Reference proteome</keyword>